<evidence type="ECO:0000256" key="4">
    <source>
        <dbReference type="ARBA" id="ARBA00023180"/>
    </source>
</evidence>
<keyword evidence="7" id="KW-1133">Transmembrane helix</keyword>
<evidence type="ECO:0000313" key="9">
    <source>
        <dbReference type="Proteomes" id="UP000652761"/>
    </source>
</evidence>
<feature type="region of interest" description="Disordered" evidence="6">
    <location>
        <begin position="161"/>
        <end position="186"/>
    </location>
</feature>
<dbReference type="GO" id="GO:0005794">
    <property type="term" value="C:Golgi apparatus"/>
    <property type="evidence" value="ECO:0007669"/>
    <property type="project" value="TreeGrafter"/>
</dbReference>
<proteinExistence type="inferred from homology"/>
<dbReference type="PANTHER" id="PTHR31889:SF2">
    <property type="entry name" value="FUCOSYLTRANSFERASE 3"/>
    <property type="match status" value="1"/>
</dbReference>
<evidence type="ECO:0000256" key="5">
    <source>
        <dbReference type="ARBA" id="ARBA00023316"/>
    </source>
</evidence>
<keyword evidence="4" id="KW-0325">Glycoprotein</keyword>
<sequence length="661" mass="72068">METTTKASRRQPPASSCPSPPVPAPDTSGGAGGGVQLLEVRGATATLAAAGTGGSRALWDRNVWVVVAWLSITTVFLLSGACRPPLAFVSAIYRAASPASHPHQHGLADASHPPLQNADTLRSPPGSADNSTAPKLPSGPSMPHFGGKFSDWVPHNPAAAAPSAATNFHRAPSAAGAGSSSDPSVHDDKLLDGLLAAGFDEGPCLSRYQSYAYAKESPFKPSPYLLQRLREYEALHRRCGPPTSAYKRSLGLLKAGSRGASAGVPCKYVVWDPENGLGNRILSIASAFLYALLSQRVLLVIDWSAGLDSLLCEPFPGSTWLLPQDFPLRRLPFSQKYSESYGDLLKWGRIGNYSGGMAGQAFVYVHLSHDYDDYDKRFYCEADQLLLEKIPWMALRSDQYFVPALFLNRAFEGELVRLFPEKEAVFHHLGRYLFHPSNEVWDLITRYYRDHLAGANERLGVQIRVFDGKLRPFHLILRQIINCTLSEKLLPEVDLRRRATPTTGGGPSKAVLLASLHSVFYHKMKGMYSEHPATGGEAVSFHQPSHEEEQRTGSAAHDGKALAEMYLLSMADALVTSSRSTFGYVAQGLAGATPWVLLGPVHESVPEPSCVRDLSPEPCFHFPPNYDCETGARVATTKLLPFTRRCRDFRRGIKLVACFGT</sequence>
<dbReference type="Pfam" id="PF03254">
    <property type="entry name" value="XG_FTase"/>
    <property type="match status" value="1"/>
</dbReference>
<dbReference type="InterPro" id="IPR004938">
    <property type="entry name" value="XG_FTase"/>
</dbReference>
<dbReference type="PANTHER" id="PTHR31889">
    <property type="entry name" value="FUCOSYLTRANSFERASE 2-RELATED"/>
    <property type="match status" value="1"/>
</dbReference>
<dbReference type="GO" id="GO:0009969">
    <property type="term" value="P:xyloglucan biosynthetic process"/>
    <property type="evidence" value="ECO:0007669"/>
    <property type="project" value="TreeGrafter"/>
</dbReference>
<dbReference type="EMBL" id="NMUH01000788">
    <property type="protein sequence ID" value="MQL84811.1"/>
    <property type="molecule type" value="Genomic_DNA"/>
</dbReference>
<feature type="transmembrane region" description="Helical" evidence="7">
    <location>
        <begin position="63"/>
        <end position="81"/>
    </location>
</feature>
<dbReference type="Gene3D" id="3.40.50.11340">
    <property type="match status" value="1"/>
</dbReference>
<evidence type="ECO:0000256" key="7">
    <source>
        <dbReference type="SAM" id="Phobius"/>
    </source>
</evidence>
<reference evidence="8" key="1">
    <citation type="submission" date="2017-07" db="EMBL/GenBank/DDBJ databases">
        <title>Taro Niue Genome Assembly and Annotation.</title>
        <authorList>
            <person name="Atibalentja N."/>
            <person name="Keating K."/>
            <person name="Fields C.J."/>
        </authorList>
    </citation>
    <scope>NUCLEOTIDE SEQUENCE</scope>
    <source>
        <strain evidence="8">Niue_2</strain>
        <tissue evidence="8">Leaf</tissue>
    </source>
</reference>
<accession>A0A843UNA8</accession>
<dbReference type="AlphaFoldDB" id="A0A843UNA8"/>
<feature type="region of interest" description="Disordered" evidence="6">
    <location>
        <begin position="1"/>
        <end position="34"/>
    </location>
</feature>
<feature type="compositionally biased region" description="Low complexity" evidence="6">
    <location>
        <begin position="161"/>
        <end position="183"/>
    </location>
</feature>
<dbReference type="OrthoDB" id="428346at2759"/>
<comment type="similarity">
    <text evidence="1">Belongs to the glycosyltransferase 37 family.</text>
</comment>
<feature type="compositionally biased region" description="Basic and acidic residues" evidence="6">
    <location>
        <begin position="544"/>
        <end position="556"/>
    </location>
</feature>
<evidence type="ECO:0008006" key="10">
    <source>
        <dbReference type="Google" id="ProtNLM"/>
    </source>
</evidence>
<evidence type="ECO:0000256" key="2">
    <source>
        <dbReference type="ARBA" id="ARBA00022676"/>
    </source>
</evidence>
<evidence type="ECO:0000256" key="1">
    <source>
        <dbReference type="ARBA" id="ARBA00010481"/>
    </source>
</evidence>
<dbReference type="Proteomes" id="UP000652761">
    <property type="component" value="Unassembled WGS sequence"/>
</dbReference>
<dbReference type="GO" id="GO:0071555">
    <property type="term" value="P:cell wall organization"/>
    <property type="evidence" value="ECO:0007669"/>
    <property type="project" value="UniProtKB-KW"/>
</dbReference>
<protein>
    <recommendedName>
        <fullName evidence="10">Fucosyltransferase</fullName>
    </recommendedName>
</protein>
<keyword evidence="7" id="KW-0812">Transmembrane</keyword>
<organism evidence="8 9">
    <name type="scientific">Colocasia esculenta</name>
    <name type="common">Wild taro</name>
    <name type="synonym">Arum esculentum</name>
    <dbReference type="NCBI Taxonomy" id="4460"/>
    <lineage>
        <taxon>Eukaryota</taxon>
        <taxon>Viridiplantae</taxon>
        <taxon>Streptophyta</taxon>
        <taxon>Embryophyta</taxon>
        <taxon>Tracheophyta</taxon>
        <taxon>Spermatophyta</taxon>
        <taxon>Magnoliopsida</taxon>
        <taxon>Liliopsida</taxon>
        <taxon>Araceae</taxon>
        <taxon>Aroideae</taxon>
        <taxon>Colocasieae</taxon>
        <taxon>Colocasia</taxon>
    </lineage>
</organism>
<gene>
    <name evidence="8" type="ORF">Taro_017320</name>
</gene>
<keyword evidence="9" id="KW-1185">Reference proteome</keyword>
<feature type="region of interest" description="Disordered" evidence="6">
    <location>
        <begin position="536"/>
        <end position="556"/>
    </location>
</feature>
<dbReference type="GO" id="GO:0008107">
    <property type="term" value="F:galactoside 2-alpha-L-fucosyltransferase activity"/>
    <property type="evidence" value="ECO:0007669"/>
    <property type="project" value="InterPro"/>
</dbReference>
<dbReference type="Gene3D" id="3.40.50.11350">
    <property type="match status" value="1"/>
</dbReference>
<feature type="region of interest" description="Disordered" evidence="6">
    <location>
        <begin position="99"/>
        <end position="140"/>
    </location>
</feature>
<evidence type="ECO:0000256" key="3">
    <source>
        <dbReference type="ARBA" id="ARBA00022679"/>
    </source>
</evidence>
<keyword evidence="7" id="KW-0472">Membrane</keyword>
<dbReference type="GO" id="GO:0042546">
    <property type="term" value="P:cell wall biogenesis"/>
    <property type="evidence" value="ECO:0007669"/>
    <property type="project" value="InterPro"/>
</dbReference>
<evidence type="ECO:0000256" key="6">
    <source>
        <dbReference type="SAM" id="MobiDB-lite"/>
    </source>
</evidence>
<keyword evidence="3" id="KW-0808">Transferase</keyword>
<keyword evidence="5" id="KW-0961">Cell wall biogenesis/degradation</keyword>
<dbReference type="GO" id="GO:0016020">
    <property type="term" value="C:membrane"/>
    <property type="evidence" value="ECO:0007669"/>
    <property type="project" value="InterPro"/>
</dbReference>
<name>A0A843UNA8_COLES</name>
<evidence type="ECO:0000313" key="8">
    <source>
        <dbReference type="EMBL" id="MQL84811.1"/>
    </source>
</evidence>
<comment type="caution">
    <text evidence="8">The sequence shown here is derived from an EMBL/GenBank/DDBJ whole genome shotgun (WGS) entry which is preliminary data.</text>
</comment>
<keyword evidence="2" id="KW-0328">Glycosyltransferase</keyword>